<dbReference type="PIRSF" id="PIRSF009320">
    <property type="entry name" value="Nuc_binding_HP_1000"/>
    <property type="match status" value="1"/>
</dbReference>
<evidence type="ECO:0000313" key="2">
    <source>
        <dbReference type="EMBL" id="MDT0631923.1"/>
    </source>
</evidence>
<comment type="caution">
    <text evidence="2">The sequence shown here is derived from an EMBL/GenBank/DDBJ whole genome shotgun (WGS) entry which is preliminary data.</text>
</comment>
<keyword evidence="3" id="KW-1185">Reference proteome</keyword>
<organism evidence="2 3">
    <name type="scientific">Rubrivirga litoralis</name>
    <dbReference type="NCBI Taxonomy" id="3075598"/>
    <lineage>
        <taxon>Bacteria</taxon>
        <taxon>Pseudomonadati</taxon>
        <taxon>Rhodothermota</taxon>
        <taxon>Rhodothermia</taxon>
        <taxon>Rhodothermales</taxon>
        <taxon>Rubricoccaceae</taxon>
        <taxon>Rubrivirga</taxon>
    </lineage>
</organism>
<dbReference type="Pfam" id="PF13614">
    <property type="entry name" value="AAA_31"/>
    <property type="match status" value="1"/>
</dbReference>
<evidence type="ECO:0000313" key="3">
    <source>
        <dbReference type="Proteomes" id="UP001267426"/>
    </source>
</evidence>
<dbReference type="PANTHER" id="PTHR13696">
    <property type="entry name" value="P-LOOP CONTAINING NUCLEOSIDE TRIPHOSPHATE HYDROLASE"/>
    <property type="match status" value="1"/>
</dbReference>
<name>A0ABU3BRL2_9BACT</name>
<gene>
    <name evidence="2" type="ORF">RM540_09215</name>
</gene>
<dbReference type="Gene3D" id="3.40.50.300">
    <property type="entry name" value="P-loop containing nucleotide triphosphate hydrolases"/>
    <property type="match status" value="1"/>
</dbReference>
<sequence>MRIVTFSNLKGGSAKTTSTLAVAAELARRGRAVLAVDLDPQATLTTSAGLEPGPAAASLLSGDGSPEDARAALVDASGGADLADGGALHVLPADRRLLRLERTAPVQLSRRLLSFIDVVEGNYDVAVVDTPPQASALVTAALASTDLVLVPVASGRGALDGLGDVVELTERFGTAPVTGAFVTRVNTSSLHDRELVEYVASQIAGPDGEPAIRAFVRETVRVREAEMARVPVPLYAPRSTAAQDYAALVDEVEVLLEQHGS</sequence>
<dbReference type="PANTHER" id="PTHR13696:SF52">
    <property type="entry name" value="PARA FAMILY PROTEIN CT_582"/>
    <property type="match status" value="1"/>
</dbReference>
<reference evidence="2 3" key="1">
    <citation type="submission" date="2023-09" db="EMBL/GenBank/DDBJ databases">
        <authorList>
            <person name="Rey-Velasco X."/>
        </authorList>
    </citation>
    <scope>NUCLEOTIDE SEQUENCE [LARGE SCALE GENOMIC DNA]</scope>
    <source>
        <strain evidence="2 3">F394</strain>
    </source>
</reference>
<feature type="domain" description="AAA" evidence="1">
    <location>
        <begin position="1"/>
        <end position="172"/>
    </location>
</feature>
<dbReference type="InterPro" id="IPR025669">
    <property type="entry name" value="AAA_dom"/>
</dbReference>
<dbReference type="InterPro" id="IPR027417">
    <property type="entry name" value="P-loop_NTPase"/>
</dbReference>
<dbReference type="RefSeq" id="WP_311663353.1">
    <property type="nucleotide sequence ID" value="NZ_JAVRHT010000019.1"/>
</dbReference>
<dbReference type="Proteomes" id="UP001267426">
    <property type="component" value="Unassembled WGS sequence"/>
</dbReference>
<proteinExistence type="predicted"/>
<dbReference type="CDD" id="cd02042">
    <property type="entry name" value="ParAB_family"/>
    <property type="match status" value="1"/>
</dbReference>
<protein>
    <submittedName>
        <fullName evidence="2">ParA family protein</fullName>
    </submittedName>
</protein>
<evidence type="ECO:0000259" key="1">
    <source>
        <dbReference type="Pfam" id="PF13614"/>
    </source>
</evidence>
<dbReference type="InterPro" id="IPR050678">
    <property type="entry name" value="DNA_Partitioning_ATPase"/>
</dbReference>
<accession>A0ABU3BRL2</accession>
<dbReference type="EMBL" id="JAVRHT010000019">
    <property type="protein sequence ID" value="MDT0631923.1"/>
    <property type="molecule type" value="Genomic_DNA"/>
</dbReference>
<dbReference type="SUPFAM" id="SSF52540">
    <property type="entry name" value="P-loop containing nucleoside triphosphate hydrolases"/>
    <property type="match status" value="1"/>
</dbReference>